<dbReference type="Proteomes" id="UP000358159">
    <property type="component" value="Unassembled WGS sequence"/>
</dbReference>
<gene>
    <name evidence="5" type="ORF">F7D42_01320</name>
    <name evidence="4" type="ORF">F7D57_07645</name>
    <name evidence="3" type="ORF">F7D62_01915</name>
    <name evidence="2" type="ORF">F7D73_15810</name>
    <name evidence="1" type="ORF">ONT16_12625</name>
</gene>
<dbReference type="RefSeq" id="WP_153073255.1">
    <property type="nucleotide sequence ID" value="NZ_CP137557.1"/>
</dbReference>
<dbReference type="EMBL" id="VZCB01000105">
    <property type="protein sequence ID" value="MQN82374.1"/>
    <property type="molecule type" value="Genomic_DNA"/>
</dbReference>
<reference evidence="6 7" key="1">
    <citation type="submission" date="2019-09" db="EMBL/GenBank/DDBJ databases">
        <title>Distinct polysaccharide growth profiles of human intestinal Prevotella copri isolates.</title>
        <authorList>
            <person name="Fehlner-Peach H."/>
            <person name="Magnabosco C."/>
            <person name="Raghavan V."/>
            <person name="Scher J.U."/>
            <person name="Tett A."/>
            <person name="Cox L.M."/>
            <person name="Gottsegen C."/>
            <person name="Watters A."/>
            <person name="Wiltshire- Gordon J.D."/>
            <person name="Segata N."/>
            <person name="Bonneau R."/>
            <person name="Littman D.R."/>
        </authorList>
    </citation>
    <scope>NUCLEOTIDE SEQUENCE [LARGE SCALE GENOMIC DNA]</scope>
    <source>
        <strain evidence="5 6">BVe41219</strain>
        <strain evidence="9">iA622</strain>
        <strain evidence="2">IA622</strain>
        <strain evidence="4">IA624</strain>
        <strain evidence="8">iA624</strain>
        <strain evidence="3">IAK279</strain>
        <strain evidence="7">iAK279</strain>
    </source>
</reference>
<protein>
    <submittedName>
        <fullName evidence="5">Uncharacterized protein</fullName>
    </submittedName>
</protein>
<evidence type="ECO:0000313" key="2">
    <source>
        <dbReference type="EMBL" id="MQN82374.1"/>
    </source>
</evidence>
<evidence type="ECO:0000313" key="3">
    <source>
        <dbReference type="EMBL" id="MQO02892.1"/>
    </source>
</evidence>
<evidence type="ECO:0000313" key="9">
    <source>
        <dbReference type="Proteomes" id="UP000480425"/>
    </source>
</evidence>
<proteinExistence type="predicted"/>
<dbReference type="EMBL" id="JAPDVK010000003">
    <property type="protein sequence ID" value="MCW4129076.1"/>
    <property type="molecule type" value="Genomic_DNA"/>
</dbReference>
<evidence type="ECO:0000313" key="7">
    <source>
        <dbReference type="Proteomes" id="UP000390763"/>
    </source>
</evidence>
<dbReference type="AlphaFoldDB" id="A0A5P0VZ68"/>
<sequence length="168" mass="19460">MNRLTLGCFVFILLILGTTSVSSKEEYNIKNESKTYLNDSLKISAIVHDKKPSFVTITIENYGKKQISIGKVYGLLTYINNRWTYLTKAKNKFIKINPKSAKTIRYSLCIEKIRNSEISFTYSENRKNRIRLDVYSNNEFMGKIDCDFATPFNAVWSKHDGVIIVKYD</sequence>
<organism evidence="5 6">
    <name type="scientific">Segatella copri</name>
    <dbReference type="NCBI Taxonomy" id="165179"/>
    <lineage>
        <taxon>Bacteria</taxon>
        <taxon>Pseudomonadati</taxon>
        <taxon>Bacteroidota</taxon>
        <taxon>Bacteroidia</taxon>
        <taxon>Bacteroidales</taxon>
        <taxon>Prevotellaceae</taxon>
        <taxon>Segatella</taxon>
    </lineage>
</organism>
<evidence type="ECO:0000313" key="8">
    <source>
        <dbReference type="Proteomes" id="UP000405805"/>
    </source>
</evidence>
<dbReference type="Proteomes" id="UP000405805">
    <property type="component" value="Unassembled WGS sequence"/>
</dbReference>
<dbReference type="Proteomes" id="UP000390763">
    <property type="component" value="Unassembled WGS sequence"/>
</dbReference>
<evidence type="ECO:0000313" key="1">
    <source>
        <dbReference type="EMBL" id="MCW4129076.1"/>
    </source>
</evidence>
<evidence type="ECO:0000313" key="4">
    <source>
        <dbReference type="EMBL" id="MQO09586.1"/>
    </source>
</evidence>
<reference evidence="1" key="2">
    <citation type="submission" date="2022-11" db="EMBL/GenBank/DDBJ databases">
        <title>Genomic repertoires linked with pathogenic potency of arthritogenic Prevotella copri isolated from the gut of rheumatoid arthritis patients.</title>
        <authorList>
            <person name="Nii T."/>
            <person name="Maeda Y."/>
            <person name="Motooka D."/>
            <person name="Naito M."/>
            <person name="Matsumoto Y."/>
            <person name="Ogawa T."/>
            <person name="Oguro-Igashira E."/>
            <person name="Kishikawa T."/>
            <person name="Yamashita M."/>
            <person name="Koizumi S."/>
            <person name="Kurakawa T."/>
            <person name="Okumura R."/>
            <person name="Kayama H."/>
            <person name="Murakami M."/>
            <person name="Sakaguchi T."/>
            <person name="Das B."/>
            <person name="Nakamura S."/>
            <person name="Okada Y."/>
            <person name="Kumanogoh A."/>
            <person name="Takeda K."/>
        </authorList>
    </citation>
    <scope>NUCLEOTIDE SEQUENCE</scope>
    <source>
        <strain evidence="1">F3-75</strain>
    </source>
</reference>
<comment type="caution">
    <text evidence="5">The sequence shown here is derived from an EMBL/GenBank/DDBJ whole genome shotgun (WGS) entry which is preliminary data.</text>
</comment>
<dbReference type="EMBL" id="VZBT01000013">
    <property type="protein sequence ID" value="MQO02892.1"/>
    <property type="molecule type" value="Genomic_DNA"/>
</dbReference>
<dbReference type="Proteomes" id="UP000480425">
    <property type="component" value="Unassembled WGS sequence"/>
</dbReference>
<dbReference type="EMBL" id="VZAZ01000002">
    <property type="protein sequence ID" value="MQO54373.1"/>
    <property type="molecule type" value="Genomic_DNA"/>
</dbReference>
<dbReference type="EMBL" id="VZBP01000090">
    <property type="protein sequence ID" value="MQO09586.1"/>
    <property type="molecule type" value="Genomic_DNA"/>
</dbReference>
<name>A0A5P0VZ68_9BACT</name>
<evidence type="ECO:0000313" key="6">
    <source>
        <dbReference type="Proteomes" id="UP000358159"/>
    </source>
</evidence>
<accession>A0A5P0VZ68</accession>
<evidence type="ECO:0000313" key="5">
    <source>
        <dbReference type="EMBL" id="MQO54373.1"/>
    </source>
</evidence>
<dbReference type="Proteomes" id="UP001209344">
    <property type="component" value="Unassembled WGS sequence"/>
</dbReference>